<reference evidence="2 3" key="1">
    <citation type="submission" date="2017-11" db="EMBL/GenBank/DDBJ databases">
        <title>De-novo sequencing of pomegranate (Punica granatum L.) genome.</title>
        <authorList>
            <person name="Akparov Z."/>
            <person name="Amiraslanov A."/>
            <person name="Hajiyeva S."/>
            <person name="Abbasov M."/>
            <person name="Kaur K."/>
            <person name="Hamwieh A."/>
            <person name="Solovyev V."/>
            <person name="Salamov A."/>
            <person name="Braich B."/>
            <person name="Kosarev P."/>
            <person name="Mahmoud A."/>
            <person name="Hajiyev E."/>
            <person name="Babayeva S."/>
            <person name="Izzatullayeva V."/>
            <person name="Mammadov A."/>
            <person name="Mammadov A."/>
            <person name="Sharifova S."/>
            <person name="Ojaghi J."/>
            <person name="Eynullazada K."/>
            <person name="Bayramov B."/>
            <person name="Abdulazimova A."/>
            <person name="Shahmuradov I."/>
        </authorList>
    </citation>
    <scope>NUCLEOTIDE SEQUENCE [LARGE SCALE GENOMIC DNA]</scope>
    <source>
        <strain evidence="3">cv. AG2017</strain>
        <tissue evidence="2">Leaf</tissue>
    </source>
</reference>
<evidence type="ECO:0000256" key="1">
    <source>
        <dbReference type="SAM" id="MobiDB-lite"/>
    </source>
</evidence>
<sequence length="297" mass="33989">MSKALPETKTGNRLSAIMTNPFLVVGSLRVAVVSLCRLNNSSRAATHSCLHSSMLLSTLIPRLIRKYWIPYPLILGRRARGVVLLDVKAGKQPDLNALNRPRSWERQYRRKGIHVRPAVGARRRSCDSLQSGDDCNRIIQDRITEAEKKKQGIVLFKTDDKSPLSREILDTTNPQKFLFPQITHCDSKRNPREHNCRHVTTLLGRTSDERRFAGNQRIRNDFHFLFNMEKKEGETLRAWYEHFFGVASEMNMRSEEGEGIVAAAKECPTSPNLFRKRTLKQKLEREKSGEAVGRGPR</sequence>
<protein>
    <submittedName>
        <fullName evidence="2">Uncharacterized protein</fullName>
    </submittedName>
</protein>
<comment type="caution">
    <text evidence="2">The sequence shown here is derived from an EMBL/GenBank/DDBJ whole genome shotgun (WGS) entry which is preliminary data.</text>
</comment>
<accession>A0A2I0IU02</accession>
<organism evidence="2 3">
    <name type="scientific">Punica granatum</name>
    <name type="common">Pomegranate</name>
    <dbReference type="NCBI Taxonomy" id="22663"/>
    <lineage>
        <taxon>Eukaryota</taxon>
        <taxon>Viridiplantae</taxon>
        <taxon>Streptophyta</taxon>
        <taxon>Embryophyta</taxon>
        <taxon>Tracheophyta</taxon>
        <taxon>Spermatophyta</taxon>
        <taxon>Magnoliopsida</taxon>
        <taxon>eudicotyledons</taxon>
        <taxon>Gunneridae</taxon>
        <taxon>Pentapetalae</taxon>
        <taxon>rosids</taxon>
        <taxon>malvids</taxon>
        <taxon>Myrtales</taxon>
        <taxon>Lythraceae</taxon>
        <taxon>Punica</taxon>
    </lineage>
</organism>
<keyword evidence="3" id="KW-1185">Reference proteome</keyword>
<dbReference type="AlphaFoldDB" id="A0A2I0IU02"/>
<dbReference type="EMBL" id="PGOL01002550">
    <property type="protein sequence ID" value="PKI47130.1"/>
    <property type="molecule type" value="Genomic_DNA"/>
</dbReference>
<dbReference type="Proteomes" id="UP000233551">
    <property type="component" value="Unassembled WGS sequence"/>
</dbReference>
<evidence type="ECO:0000313" key="2">
    <source>
        <dbReference type="EMBL" id="PKI47130.1"/>
    </source>
</evidence>
<evidence type="ECO:0000313" key="3">
    <source>
        <dbReference type="Proteomes" id="UP000233551"/>
    </source>
</evidence>
<gene>
    <name evidence="2" type="ORF">CRG98_032472</name>
</gene>
<feature type="region of interest" description="Disordered" evidence="1">
    <location>
        <begin position="273"/>
        <end position="297"/>
    </location>
</feature>
<name>A0A2I0IU02_PUNGR</name>
<proteinExistence type="predicted"/>